<dbReference type="Pfam" id="PF10727">
    <property type="entry name" value="Rossmann-like"/>
    <property type="match status" value="1"/>
</dbReference>
<dbReference type="InterPro" id="IPR019665">
    <property type="entry name" value="OxRdtase/DH_put_Rossmann_dom"/>
</dbReference>
<gene>
    <name evidence="3" type="ORF">G7068_06205</name>
</gene>
<keyword evidence="4" id="KW-1185">Reference proteome</keyword>
<dbReference type="Pfam" id="PF10728">
    <property type="entry name" value="DUF2520"/>
    <property type="match status" value="1"/>
</dbReference>
<accession>A0A6G7XK37</accession>
<evidence type="ECO:0000313" key="4">
    <source>
        <dbReference type="Proteomes" id="UP000502677"/>
    </source>
</evidence>
<evidence type="ECO:0000259" key="2">
    <source>
        <dbReference type="Pfam" id="PF10728"/>
    </source>
</evidence>
<dbReference type="InterPro" id="IPR036291">
    <property type="entry name" value="NAD(P)-bd_dom_sf"/>
</dbReference>
<protein>
    <submittedName>
        <fullName evidence="3">DUF2520 domain-containing protein</fullName>
    </submittedName>
</protein>
<name>A0A6G7XK37_9MICO</name>
<dbReference type="AlphaFoldDB" id="A0A6G7XK37"/>
<evidence type="ECO:0000259" key="1">
    <source>
        <dbReference type="Pfam" id="PF10727"/>
    </source>
</evidence>
<dbReference type="InterPro" id="IPR018931">
    <property type="entry name" value="DUF2520"/>
</dbReference>
<proteinExistence type="predicted"/>
<dbReference type="Gene3D" id="3.40.50.720">
    <property type="entry name" value="NAD(P)-binding Rossmann-like Domain"/>
    <property type="match status" value="1"/>
</dbReference>
<dbReference type="SUPFAM" id="SSF51735">
    <property type="entry name" value="NAD(P)-binding Rossmann-fold domains"/>
    <property type="match status" value="1"/>
</dbReference>
<feature type="domain" description="DUF2520" evidence="2">
    <location>
        <begin position="170"/>
        <end position="249"/>
    </location>
</feature>
<sequence length="266" mass="27192">MADGGADARSPAERRCLSRRAEWRPTVNPDREASRLGVGIIGAGRVGPVLARALAGAGHAITGISAVSETSRERAESMLPGVPILEVAEVVRRSELVLIAIPGSELPGLVAGLAATGAWQPGQLAIHTAPEHGIGVFAPALAAGVIPLALHPAIVFTGTSLDLTRLSEATIAVTAPAPVLPIGQALAVEMGAEPIIVSEQDRPAYADAMLAAAELSQAVVRQTTDALRSIGIERPDRAVGGVLRAAMEEELLRAVADPGPSGIELS</sequence>
<dbReference type="EMBL" id="CP049863">
    <property type="protein sequence ID" value="QIK64738.1"/>
    <property type="molecule type" value="Genomic_DNA"/>
</dbReference>
<reference evidence="3 4" key="1">
    <citation type="submission" date="2020-03" db="EMBL/GenBank/DDBJ databases">
        <title>Leucobacter sp. nov., isolated from beetles.</title>
        <authorList>
            <person name="Hyun D.-W."/>
            <person name="Bae J.-W."/>
        </authorList>
    </citation>
    <scope>NUCLEOTIDE SEQUENCE [LARGE SCALE GENOMIC DNA]</scope>
    <source>
        <strain evidence="3 4">HDW9C</strain>
    </source>
</reference>
<feature type="domain" description="Putative oxidoreductase/dehydrogenase Rossmann-like" evidence="1">
    <location>
        <begin position="25"/>
        <end position="152"/>
    </location>
</feature>
<organism evidence="3 4">
    <name type="scientific">Leucobacter viscericola</name>
    <dbReference type="NCBI Taxonomy" id="2714935"/>
    <lineage>
        <taxon>Bacteria</taxon>
        <taxon>Bacillati</taxon>
        <taxon>Actinomycetota</taxon>
        <taxon>Actinomycetes</taxon>
        <taxon>Micrococcales</taxon>
        <taxon>Microbacteriaceae</taxon>
        <taxon>Leucobacter</taxon>
    </lineage>
</organism>
<dbReference type="Proteomes" id="UP000502677">
    <property type="component" value="Chromosome"/>
</dbReference>
<dbReference type="PANTHER" id="PTHR40459">
    <property type="entry name" value="CONSERVED HYPOTHETICAL ALANINE AND LEUCINE RICH PROTEIN"/>
    <property type="match status" value="1"/>
</dbReference>
<evidence type="ECO:0000313" key="3">
    <source>
        <dbReference type="EMBL" id="QIK64738.1"/>
    </source>
</evidence>
<dbReference type="PANTHER" id="PTHR40459:SF1">
    <property type="entry name" value="CONSERVED HYPOTHETICAL ALANINE AND LEUCINE RICH PROTEIN"/>
    <property type="match status" value="1"/>
</dbReference>
<dbReference type="KEGG" id="lvi:G7068_06205"/>